<accession>E1SS49</accession>
<evidence type="ECO:0000259" key="3">
    <source>
        <dbReference type="Pfam" id="PF16655"/>
    </source>
</evidence>
<gene>
    <name evidence="4" type="ordered locus">Fbal_1801</name>
</gene>
<evidence type="ECO:0000313" key="5">
    <source>
        <dbReference type="Proteomes" id="UP000006683"/>
    </source>
</evidence>
<dbReference type="CDD" id="cd07389">
    <property type="entry name" value="MPP_PhoD"/>
    <property type="match status" value="1"/>
</dbReference>
<dbReference type="GeneID" id="67182003"/>
<dbReference type="EMBL" id="CP002209">
    <property type="protein sequence ID" value="ADN76004.1"/>
    <property type="molecule type" value="Genomic_DNA"/>
</dbReference>
<dbReference type="InterPro" id="IPR019546">
    <property type="entry name" value="TAT_signal_bac_arc"/>
</dbReference>
<dbReference type="OrthoDB" id="327733at2"/>
<dbReference type="SUPFAM" id="SSF56300">
    <property type="entry name" value="Metallo-dependent phosphatases"/>
    <property type="match status" value="1"/>
</dbReference>
<dbReference type="AlphaFoldDB" id="E1SS49"/>
<keyword evidence="5" id="KW-1185">Reference proteome</keyword>
<dbReference type="EC" id="3.1.3.1" evidence="4"/>
<protein>
    <submittedName>
        <fullName evidence="4">Alkaline phosphatase</fullName>
        <ecNumber evidence="4">3.1.3.1</ecNumber>
    </submittedName>
</protein>
<dbReference type="InterPro" id="IPR029052">
    <property type="entry name" value="Metallo-depent_PP-like"/>
</dbReference>
<dbReference type="InterPro" id="IPR032093">
    <property type="entry name" value="PhoD_N"/>
</dbReference>
<dbReference type="Proteomes" id="UP000006683">
    <property type="component" value="Chromosome"/>
</dbReference>
<organism evidence="4 5">
    <name type="scientific">Ferrimonas balearica (strain DSM 9799 / CCM 4581 / KCTC 23876 / PAT)</name>
    <dbReference type="NCBI Taxonomy" id="550540"/>
    <lineage>
        <taxon>Bacteria</taxon>
        <taxon>Pseudomonadati</taxon>
        <taxon>Pseudomonadota</taxon>
        <taxon>Gammaproteobacteria</taxon>
        <taxon>Alteromonadales</taxon>
        <taxon>Ferrimonadaceae</taxon>
        <taxon>Ferrimonas</taxon>
    </lineage>
</organism>
<dbReference type="InterPro" id="IPR006311">
    <property type="entry name" value="TAT_signal"/>
</dbReference>
<dbReference type="Pfam" id="PF09423">
    <property type="entry name" value="PhoD"/>
    <property type="match status" value="1"/>
</dbReference>
<name>E1SS49_FERBD</name>
<dbReference type="InterPro" id="IPR052900">
    <property type="entry name" value="Phospholipid_Metab_Enz"/>
</dbReference>
<evidence type="ECO:0000256" key="1">
    <source>
        <dbReference type="ARBA" id="ARBA00022729"/>
    </source>
</evidence>
<dbReference type="InterPro" id="IPR018946">
    <property type="entry name" value="PhoD-like_MPP"/>
</dbReference>
<dbReference type="PROSITE" id="PS51257">
    <property type="entry name" value="PROKAR_LIPOPROTEIN"/>
    <property type="match status" value="1"/>
</dbReference>
<proteinExistence type="predicted"/>
<reference evidence="4 5" key="1">
    <citation type="journal article" date="2010" name="Stand. Genomic Sci.">
        <title>Complete genome sequence of Ferrimonas balearica type strain (PAT).</title>
        <authorList>
            <person name="Nolan M."/>
            <person name="Sikorski J."/>
            <person name="Davenport K."/>
            <person name="Lucas S."/>
            <person name="Glavina Del Rio T."/>
            <person name="Tice H."/>
            <person name="Cheng J."/>
            <person name="Goodwin L."/>
            <person name="Pitluck S."/>
            <person name="Liolios K."/>
            <person name="Ivanova N."/>
            <person name="Mavromatis K."/>
            <person name="Ovchinnikova G."/>
            <person name="Pati A."/>
            <person name="Chen A."/>
            <person name="Palaniappan K."/>
            <person name="Land M."/>
            <person name="Hauser L."/>
            <person name="Chang Y."/>
            <person name="Jeffries C."/>
            <person name="Tapia R."/>
            <person name="Brettin T."/>
            <person name="Detter J."/>
            <person name="Han C."/>
            <person name="Yasawong M."/>
            <person name="Rohde M."/>
            <person name="Tindall B."/>
            <person name="Goker M."/>
            <person name="Woyke T."/>
            <person name="Bristow J."/>
            <person name="Eisen J."/>
            <person name="Markowitz V."/>
            <person name="Hugenholtz P."/>
            <person name="Kyrpides N."/>
            <person name="Klenk H."/>
            <person name="Lapidus A."/>
        </authorList>
    </citation>
    <scope>NUCLEOTIDE SEQUENCE [LARGE SCALE GENOMIC DNA]</scope>
    <source>
        <strain evidence="5">DSM 9799 / CCM 4581 / KCTC 23876 / PAT</strain>
    </source>
</reference>
<dbReference type="Gene3D" id="2.60.40.380">
    <property type="entry name" value="Purple acid phosphatase-like, N-terminal"/>
    <property type="match status" value="1"/>
</dbReference>
<dbReference type="PROSITE" id="PS51318">
    <property type="entry name" value="TAT"/>
    <property type="match status" value="1"/>
</dbReference>
<dbReference type="PANTHER" id="PTHR43606:SF2">
    <property type="entry name" value="ALKALINE PHOSPHATASE FAMILY PROTEIN (AFU_ORTHOLOGUE AFUA_5G03860)"/>
    <property type="match status" value="1"/>
</dbReference>
<dbReference type="KEGG" id="fbl:Fbal_1801"/>
<keyword evidence="1" id="KW-0732">Signal</keyword>
<dbReference type="Gene3D" id="3.60.21.70">
    <property type="entry name" value="PhoD-like phosphatase"/>
    <property type="match status" value="1"/>
</dbReference>
<dbReference type="STRING" id="550540.Fbal_1801"/>
<dbReference type="PANTHER" id="PTHR43606">
    <property type="entry name" value="PHOSPHATASE, PUTATIVE (AFU_ORTHOLOGUE AFUA_6G08710)-RELATED"/>
    <property type="match status" value="1"/>
</dbReference>
<feature type="domain" description="Phospholipase D N-terminal" evidence="3">
    <location>
        <begin position="47"/>
        <end position="135"/>
    </location>
</feature>
<dbReference type="RefSeq" id="WP_013345310.1">
    <property type="nucleotide sequence ID" value="NC_014541.1"/>
</dbReference>
<keyword evidence="4" id="KW-0378">Hydrolase</keyword>
<dbReference type="HOGENOM" id="CLU_015982_1_0_6"/>
<dbReference type="GO" id="GO:0004035">
    <property type="term" value="F:alkaline phosphatase activity"/>
    <property type="evidence" value="ECO:0007669"/>
    <property type="project" value="UniProtKB-EC"/>
</dbReference>
<dbReference type="InterPro" id="IPR038607">
    <property type="entry name" value="PhoD-like_sf"/>
</dbReference>
<dbReference type="Pfam" id="PF16655">
    <property type="entry name" value="PhoD_N"/>
    <property type="match status" value="1"/>
</dbReference>
<evidence type="ECO:0000259" key="2">
    <source>
        <dbReference type="Pfam" id="PF09423"/>
    </source>
</evidence>
<feature type="domain" description="PhoD-like phosphatase metallophosphatase" evidence="2">
    <location>
        <begin position="146"/>
        <end position="555"/>
    </location>
</feature>
<dbReference type="eggNOG" id="COG3540">
    <property type="taxonomic scope" value="Bacteria"/>
</dbReference>
<evidence type="ECO:0000313" key="4">
    <source>
        <dbReference type="EMBL" id="ADN76004.1"/>
    </source>
</evidence>
<dbReference type="NCBIfam" id="TIGR01409">
    <property type="entry name" value="TAT_signal_seq"/>
    <property type="match status" value="1"/>
</dbReference>
<sequence>MKQGFSRRHFLKASALGTGSAVLSMGLAGCSDDNDDEVAQASVSFLHGVASGDPTTNALILWTRVTPEQDGEITVSWEVASDADFTQLVTTGSTTTSVERDYTVKVDAVGLESGQSYFYRFSSGEAVSPVGHGKTLPVGAVESVRLAVVSCANYPAGHFHAYRGVAEQELDAVVHLGDYLYEYGQGGYASEDAEALGRQVEPANELLSLTDYRTRYAQYRTDANLQAAHAAHAFIAVWDDHEIANDAWRDGAENHNDGEGEYDARQLMALQAYFEWLPIRPPANMDTSDIIYRSFNFGELVGLHMLDTRVIGRDQQLDYANYIDATTGVFDAAAFTADVSDSNRTLLGDEQLSWLQGTLLSHSATWQVLGQQVLMGQMVLPAAIATQQMSIQEFADLAYIAQLAQRAQAGDTLTQEEQAYLLANASRLTPEVIATLQLPSIPYNLDAWDGYAYEREVVLGTALAANANLVVLAGDTHNAWANNLSTLQGEAVGVEFATASVSSPGLEEYLGIAPEDVLSTEAGIVSLVSGLAYLNAADRGFMTVTFTADKAEAEWQFVSDIKSEQYALDESRRQRLSVSAGSKVLDLS</sequence>